<feature type="binding site" evidence="8 10">
    <location>
        <position position="96"/>
    </location>
    <ligand>
        <name>substrate</name>
    </ligand>
</feature>
<dbReference type="NCBIfam" id="NF003805">
    <property type="entry name" value="PRK05395.1-2"/>
    <property type="match status" value="1"/>
</dbReference>
<proteinExistence type="inferred from homology"/>
<dbReference type="GO" id="GO:0019631">
    <property type="term" value="P:quinate catabolic process"/>
    <property type="evidence" value="ECO:0007669"/>
    <property type="project" value="TreeGrafter"/>
</dbReference>
<evidence type="ECO:0000256" key="1">
    <source>
        <dbReference type="ARBA" id="ARBA00001864"/>
    </source>
</evidence>
<keyword evidence="13" id="KW-1185">Reference proteome</keyword>
<dbReference type="CDD" id="cd00466">
    <property type="entry name" value="DHQase_II"/>
    <property type="match status" value="1"/>
</dbReference>
<dbReference type="InterPro" id="IPR018509">
    <property type="entry name" value="DHquinase_II_CS"/>
</dbReference>
<dbReference type="EMBL" id="JAADZU010000030">
    <property type="protein sequence ID" value="NDK90111.1"/>
    <property type="molecule type" value="Genomic_DNA"/>
</dbReference>
<sequence length="154" mass="16774">MSTDPTESTPLPILLLNGPNLNTLGLRQPEIYGSDTLADVVDLAERTASELGYGLRAAQTNHEGEMIDWIHEARGQVSGIVINPAGWTHTSVALADALVIPEVPIMEVHISNVHKREAFRHHSYVSPIAAGIIVGYGVRGYEFAIRRLVELISD</sequence>
<keyword evidence="6 8" id="KW-0057">Aromatic amino acid biosynthesis</keyword>
<keyword evidence="8" id="KW-0028">Amino-acid biosynthesis</keyword>
<dbReference type="PANTHER" id="PTHR21272">
    <property type="entry name" value="CATABOLIC 3-DEHYDROQUINASE"/>
    <property type="match status" value="1"/>
</dbReference>
<evidence type="ECO:0000313" key="13">
    <source>
        <dbReference type="Proteomes" id="UP000466307"/>
    </source>
</evidence>
<dbReference type="GO" id="GO:0009073">
    <property type="term" value="P:aromatic amino acid family biosynthetic process"/>
    <property type="evidence" value="ECO:0007669"/>
    <property type="project" value="UniProtKB-KW"/>
</dbReference>
<dbReference type="InterPro" id="IPR036441">
    <property type="entry name" value="DHquinase_II_sf"/>
</dbReference>
<comment type="catalytic activity">
    <reaction evidence="1 8">
        <text>3-dehydroquinate = 3-dehydroshikimate + H2O</text>
        <dbReference type="Rhea" id="RHEA:21096"/>
        <dbReference type="ChEBI" id="CHEBI:15377"/>
        <dbReference type="ChEBI" id="CHEBI:16630"/>
        <dbReference type="ChEBI" id="CHEBI:32364"/>
        <dbReference type="EC" id="4.2.1.10"/>
    </reaction>
</comment>
<dbReference type="UniPathway" id="UPA00053">
    <property type="reaction ID" value="UER00086"/>
</dbReference>
<dbReference type="GO" id="GO:0009423">
    <property type="term" value="P:chorismate biosynthetic process"/>
    <property type="evidence" value="ECO:0007669"/>
    <property type="project" value="UniProtKB-UniRule"/>
</dbReference>
<protein>
    <recommendedName>
        <fullName evidence="5 8">3-dehydroquinate dehydratase</fullName>
        <shortName evidence="8">3-dehydroquinase</shortName>
        <ecNumber evidence="5 8">4.2.1.10</ecNumber>
    </recommendedName>
    <alternativeName>
        <fullName evidence="8">Type II DHQase</fullName>
    </alternativeName>
</protein>
<evidence type="ECO:0000256" key="3">
    <source>
        <dbReference type="ARBA" id="ARBA00011037"/>
    </source>
</evidence>
<dbReference type="HAMAP" id="MF_00169">
    <property type="entry name" value="AroQ"/>
    <property type="match status" value="1"/>
</dbReference>
<dbReference type="SUPFAM" id="SSF52304">
    <property type="entry name" value="Type II 3-dehydroquinate dehydratase"/>
    <property type="match status" value="1"/>
</dbReference>
<evidence type="ECO:0000313" key="12">
    <source>
        <dbReference type="EMBL" id="NDK90111.1"/>
    </source>
</evidence>
<evidence type="ECO:0000256" key="7">
    <source>
        <dbReference type="ARBA" id="ARBA00023239"/>
    </source>
</evidence>
<feature type="binding site" evidence="8 10">
    <location>
        <begin position="110"/>
        <end position="111"/>
    </location>
    <ligand>
        <name>substrate</name>
    </ligand>
</feature>
<evidence type="ECO:0000256" key="10">
    <source>
        <dbReference type="PIRSR" id="PIRSR001399-2"/>
    </source>
</evidence>
<dbReference type="RefSeq" id="WP_059039328.1">
    <property type="nucleotide sequence ID" value="NZ_JAADZU010000030.1"/>
</dbReference>
<dbReference type="NCBIfam" id="NF003807">
    <property type="entry name" value="PRK05395.1-4"/>
    <property type="match status" value="1"/>
</dbReference>
<dbReference type="GO" id="GO:0008652">
    <property type="term" value="P:amino acid biosynthetic process"/>
    <property type="evidence" value="ECO:0007669"/>
    <property type="project" value="UniProtKB-KW"/>
</dbReference>
<evidence type="ECO:0000256" key="11">
    <source>
        <dbReference type="PIRSR" id="PIRSR001399-3"/>
    </source>
</evidence>
<dbReference type="NCBIfam" id="TIGR01088">
    <property type="entry name" value="aroQ"/>
    <property type="match status" value="1"/>
</dbReference>
<dbReference type="AlphaFoldDB" id="A0A7K3LPW8"/>
<dbReference type="PANTHER" id="PTHR21272:SF3">
    <property type="entry name" value="CATABOLIC 3-DEHYDROQUINASE"/>
    <property type="match status" value="1"/>
</dbReference>
<dbReference type="NCBIfam" id="NF003806">
    <property type="entry name" value="PRK05395.1-3"/>
    <property type="match status" value="1"/>
</dbReference>
<dbReference type="InterPro" id="IPR001874">
    <property type="entry name" value="DHquinase_II"/>
</dbReference>
<dbReference type="Gene3D" id="3.40.50.9100">
    <property type="entry name" value="Dehydroquinase, class II"/>
    <property type="match status" value="1"/>
</dbReference>
<reference evidence="12 13" key="1">
    <citation type="submission" date="2020-01" db="EMBL/GenBank/DDBJ databases">
        <title>Investigation of new actinobacteria for the biodesulphurisation of diesel fuel.</title>
        <authorList>
            <person name="Athi Narayanan S.M."/>
        </authorList>
    </citation>
    <scope>NUCLEOTIDE SEQUENCE [LARGE SCALE GENOMIC DNA]</scope>
    <source>
        <strain evidence="12 13">213E</strain>
    </source>
</reference>
<dbReference type="Pfam" id="PF01220">
    <property type="entry name" value="DHquinase_II"/>
    <property type="match status" value="1"/>
</dbReference>
<feature type="binding site" evidence="8 10">
    <location>
        <position position="83"/>
    </location>
    <ligand>
        <name>substrate</name>
    </ligand>
</feature>
<comment type="similarity">
    <text evidence="3 8">Belongs to the type-II 3-dehydroquinase family.</text>
</comment>
<accession>A0A7K3LPW8</accession>
<evidence type="ECO:0000256" key="9">
    <source>
        <dbReference type="PIRSR" id="PIRSR001399-1"/>
    </source>
</evidence>
<dbReference type="PIRSF" id="PIRSF001399">
    <property type="entry name" value="DHquinase_II"/>
    <property type="match status" value="1"/>
</dbReference>
<keyword evidence="7 8" id="KW-0456">Lyase</keyword>
<evidence type="ECO:0000256" key="2">
    <source>
        <dbReference type="ARBA" id="ARBA00004902"/>
    </source>
</evidence>
<feature type="binding site" evidence="8 10">
    <location>
        <position position="120"/>
    </location>
    <ligand>
        <name>substrate</name>
    </ligand>
</feature>
<feature type="active site" description="Proton donor" evidence="8 9">
    <location>
        <position position="109"/>
    </location>
</feature>
<dbReference type="EC" id="4.2.1.10" evidence="5 8"/>
<evidence type="ECO:0000256" key="4">
    <source>
        <dbReference type="ARBA" id="ARBA00011193"/>
    </source>
</evidence>
<comment type="function">
    <text evidence="8">Catalyzes a trans-dehydration via an enolate intermediate.</text>
</comment>
<comment type="subunit">
    <text evidence="4 8">Homododecamer.</text>
</comment>
<comment type="caution">
    <text evidence="12">The sequence shown here is derived from an EMBL/GenBank/DDBJ whole genome shotgun (WGS) entry which is preliminary data.</text>
</comment>
<organism evidence="12 13">
    <name type="scientific">Gordonia desulfuricans</name>
    <dbReference type="NCBI Taxonomy" id="89051"/>
    <lineage>
        <taxon>Bacteria</taxon>
        <taxon>Bacillati</taxon>
        <taxon>Actinomycetota</taxon>
        <taxon>Actinomycetes</taxon>
        <taxon>Mycobacteriales</taxon>
        <taxon>Gordoniaceae</taxon>
        <taxon>Gordonia</taxon>
    </lineage>
</organism>
<feature type="active site" description="Proton acceptor" evidence="8 9">
    <location>
        <position position="32"/>
    </location>
</feature>
<name>A0A7K3LPW8_9ACTN</name>
<feature type="site" description="Transition state stabilizer" evidence="8 11">
    <location>
        <position position="27"/>
    </location>
</feature>
<evidence type="ECO:0000256" key="6">
    <source>
        <dbReference type="ARBA" id="ARBA00023141"/>
    </source>
</evidence>
<dbReference type="GO" id="GO:0003855">
    <property type="term" value="F:3-dehydroquinate dehydratase activity"/>
    <property type="evidence" value="ECO:0007669"/>
    <property type="project" value="UniProtKB-UniRule"/>
</dbReference>
<evidence type="ECO:0000256" key="5">
    <source>
        <dbReference type="ARBA" id="ARBA00012060"/>
    </source>
</evidence>
<comment type="pathway">
    <text evidence="2 8">Metabolic intermediate biosynthesis; chorismate biosynthesis; chorismate from D-erythrose 4-phosphate and phosphoenolpyruvate: step 3/7.</text>
</comment>
<dbReference type="PROSITE" id="PS01029">
    <property type="entry name" value="DEHYDROQUINASE_II"/>
    <property type="match status" value="1"/>
</dbReference>
<evidence type="ECO:0000256" key="8">
    <source>
        <dbReference type="HAMAP-Rule" id="MF_00169"/>
    </source>
</evidence>
<feature type="binding site" evidence="8 10">
    <location>
        <position position="89"/>
    </location>
    <ligand>
        <name>substrate</name>
    </ligand>
</feature>
<dbReference type="Proteomes" id="UP000466307">
    <property type="component" value="Unassembled WGS sequence"/>
</dbReference>
<gene>
    <name evidence="8 12" type="primary">aroQ</name>
    <name evidence="12" type="ORF">GYA93_11025</name>
</gene>